<dbReference type="Proteomes" id="UP000052023">
    <property type="component" value="Unassembled WGS sequence"/>
</dbReference>
<dbReference type="EMBL" id="LLYA01000215">
    <property type="protein sequence ID" value="KRR16869.1"/>
    <property type="molecule type" value="Genomic_DNA"/>
</dbReference>
<dbReference type="GO" id="GO:0019068">
    <property type="term" value="P:virion assembly"/>
    <property type="evidence" value="ECO:0007669"/>
    <property type="project" value="InterPro"/>
</dbReference>
<proteinExistence type="predicted"/>
<gene>
    <name evidence="1" type="ORF">CQ13_36545</name>
</gene>
<evidence type="ECO:0000313" key="2">
    <source>
        <dbReference type="Proteomes" id="UP000052023"/>
    </source>
</evidence>
<dbReference type="Gene3D" id="2.40.10.180">
    <property type="entry name" value="Phage tail proteins"/>
    <property type="match status" value="1"/>
</dbReference>
<organism evidence="1 2">
    <name type="scientific">Bradyrhizobium retamae</name>
    <dbReference type="NCBI Taxonomy" id="1300035"/>
    <lineage>
        <taxon>Bacteria</taxon>
        <taxon>Pseudomonadati</taxon>
        <taxon>Pseudomonadota</taxon>
        <taxon>Alphaproteobacteria</taxon>
        <taxon>Hyphomicrobiales</taxon>
        <taxon>Nitrobacteraceae</taxon>
        <taxon>Bradyrhizobium</taxon>
    </lineage>
</organism>
<dbReference type="InterPro" id="IPR008018">
    <property type="entry name" value="Phage_tail_attach_FII"/>
</dbReference>
<reference evidence="1 2" key="1">
    <citation type="submission" date="2014-03" db="EMBL/GenBank/DDBJ databases">
        <title>Bradyrhizobium valentinum sp. nov., isolated from effective nodules of Lupinus mariae-josephae, a lupine endemic of basic-lime soils in Eastern Spain.</title>
        <authorList>
            <person name="Duran D."/>
            <person name="Rey L."/>
            <person name="Navarro A."/>
            <person name="Busquets A."/>
            <person name="Imperial J."/>
            <person name="Ruiz-Argueso T."/>
        </authorList>
    </citation>
    <scope>NUCLEOTIDE SEQUENCE [LARGE SCALE GENOMIC DNA]</scope>
    <source>
        <strain evidence="1 2">Ro19</strain>
    </source>
</reference>
<comment type="caution">
    <text evidence="1">The sequence shown here is derived from an EMBL/GenBank/DDBJ whole genome shotgun (WGS) entry which is preliminary data.</text>
</comment>
<dbReference type="InterPro" id="IPR053734">
    <property type="entry name" value="Phage_Head-Tail_Connect_sf"/>
</dbReference>
<keyword evidence="2" id="KW-1185">Reference proteome</keyword>
<evidence type="ECO:0000313" key="1">
    <source>
        <dbReference type="EMBL" id="KRR16869.1"/>
    </source>
</evidence>
<sequence>MANPLFARLPGIFVQTFGEPVIYTPVATGVPVGEDGKIRAIWTDGSDVVAVGSEAQATIGTSTLSVKAADVTPVEGDVATREDDGKTMKVTEPILPDGKGMIRCNLADIA</sequence>
<dbReference type="Pfam" id="PF05354">
    <property type="entry name" value="Phage_attach"/>
    <property type="match status" value="1"/>
</dbReference>
<protein>
    <submittedName>
        <fullName evidence="1">Uncharacterized protein</fullName>
    </submittedName>
</protein>
<dbReference type="RefSeq" id="WP_057847871.1">
    <property type="nucleotide sequence ID" value="NZ_LLYA01000215.1"/>
</dbReference>
<dbReference type="AlphaFoldDB" id="A0A0R3MGL8"/>
<name>A0A0R3MGL8_9BRAD</name>
<accession>A0A0R3MGL8</accession>